<reference evidence="2 3" key="2">
    <citation type="submission" date="2018-11" db="EMBL/GenBank/DDBJ databases">
        <authorList>
            <consortium name="Pathogen Informatics"/>
        </authorList>
    </citation>
    <scope>NUCLEOTIDE SEQUENCE [LARGE SCALE GENOMIC DNA]</scope>
</reference>
<dbReference type="PANTHER" id="PTHR12243">
    <property type="entry name" value="MADF DOMAIN TRANSCRIPTION FACTOR"/>
    <property type="match status" value="1"/>
</dbReference>
<dbReference type="InterPro" id="IPR006578">
    <property type="entry name" value="MADF-dom"/>
</dbReference>
<dbReference type="InterPro" id="IPR039353">
    <property type="entry name" value="TF_Adf1"/>
</dbReference>
<gene>
    <name evidence="2" type="ORF">NBR_LOCUS19894</name>
</gene>
<dbReference type="EMBL" id="UYSL01024594">
    <property type="protein sequence ID" value="VDL83630.1"/>
    <property type="molecule type" value="Genomic_DNA"/>
</dbReference>
<dbReference type="PROSITE" id="PS51029">
    <property type="entry name" value="MADF"/>
    <property type="match status" value="1"/>
</dbReference>
<reference evidence="4" key="1">
    <citation type="submission" date="2017-02" db="UniProtKB">
        <authorList>
            <consortium name="WormBaseParasite"/>
        </authorList>
    </citation>
    <scope>IDENTIFICATION</scope>
</reference>
<protein>
    <submittedName>
        <fullName evidence="4">MADF domain-containing protein</fullName>
    </submittedName>
</protein>
<dbReference type="GO" id="GO:0006357">
    <property type="term" value="P:regulation of transcription by RNA polymerase II"/>
    <property type="evidence" value="ECO:0007669"/>
    <property type="project" value="TreeGrafter"/>
</dbReference>
<evidence type="ECO:0000259" key="1">
    <source>
        <dbReference type="PROSITE" id="PS51029"/>
    </source>
</evidence>
<proteinExistence type="predicted"/>
<dbReference type="STRING" id="27835.A0A0N4YRM1"/>
<sequence>MDRKFKLAIIARVERHPEIWNFTSEDYKKQEVRMTAWEQIVSELQAEGYETDVQSAKTAWKRLKDTFSKRLKHYPPGAAKAWVYDDDLQFLMSTTSTG</sequence>
<dbReference type="Proteomes" id="UP000271162">
    <property type="component" value="Unassembled WGS sequence"/>
</dbReference>
<dbReference type="GO" id="GO:0005634">
    <property type="term" value="C:nucleus"/>
    <property type="evidence" value="ECO:0007669"/>
    <property type="project" value="TreeGrafter"/>
</dbReference>
<accession>A0A0N4YRM1</accession>
<dbReference type="SMART" id="SM00595">
    <property type="entry name" value="MADF"/>
    <property type="match status" value="1"/>
</dbReference>
<dbReference type="PANTHER" id="PTHR12243:SF67">
    <property type="entry name" value="COREPRESSOR OF PANGOLIN, ISOFORM A-RELATED"/>
    <property type="match status" value="1"/>
</dbReference>
<organism evidence="4">
    <name type="scientific">Nippostrongylus brasiliensis</name>
    <name type="common">Rat hookworm</name>
    <dbReference type="NCBI Taxonomy" id="27835"/>
    <lineage>
        <taxon>Eukaryota</taxon>
        <taxon>Metazoa</taxon>
        <taxon>Ecdysozoa</taxon>
        <taxon>Nematoda</taxon>
        <taxon>Chromadorea</taxon>
        <taxon>Rhabditida</taxon>
        <taxon>Rhabditina</taxon>
        <taxon>Rhabditomorpha</taxon>
        <taxon>Strongyloidea</taxon>
        <taxon>Heligmosomidae</taxon>
        <taxon>Nippostrongylus</taxon>
    </lineage>
</organism>
<dbReference type="GO" id="GO:0005667">
    <property type="term" value="C:transcription regulator complex"/>
    <property type="evidence" value="ECO:0007669"/>
    <property type="project" value="TreeGrafter"/>
</dbReference>
<dbReference type="WBParaSite" id="NBR_0001989301-mRNA-1">
    <property type="protein sequence ID" value="NBR_0001989301-mRNA-1"/>
    <property type="gene ID" value="NBR_0001989301"/>
</dbReference>
<keyword evidence="3" id="KW-1185">Reference proteome</keyword>
<feature type="domain" description="MADF" evidence="1">
    <location>
        <begin position="8"/>
        <end position="96"/>
    </location>
</feature>
<dbReference type="AlphaFoldDB" id="A0A0N4YRM1"/>
<name>A0A0N4YRM1_NIPBR</name>
<evidence type="ECO:0000313" key="3">
    <source>
        <dbReference type="Proteomes" id="UP000271162"/>
    </source>
</evidence>
<evidence type="ECO:0000313" key="2">
    <source>
        <dbReference type="EMBL" id="VDL83630.1"/>
    </source>
</evidence>
<dbReference type="Pfam" id="PF10545">
    <property type="entry name" value="MADF_DNA_bdg"/>
    <property type="match status" value="1"/>
</dbReference>
<evidence type="ECO:0000313" key="4">
    <source>
        <dbReference type="WBParaSite" id="NBR_0001989301-mRNA-1"/>
    </source>
</evidence>